<dbReference type="PANTHER" id="PTHR22692">
    <property type="entry name" value="MYOSIN VII, XV"/>
    <property type="match status" value="1"/>
</dbReference>
<evidence type="ECO:0000256" key="1">
    <source>
        <dbReference type="SAM" id="MobiDB-lite"/>
    </source>
</evidence>
<dbReference type="EMBL" id="JAFBMS010000008">
    <property type="protein sequence ID" value="KAG9349790.1"/>
    <property type="molecule type" value="Genomic_DNA"/>
</dbReference>
<dbReference type="PANTHER" id="PTHR22692:SF21">
    <property type="entry name" value="MYOSIN XVA"/>
    <property type="match status" value="1"/>
</dbReference>
<protein>
    <submittedName>
        <fullName evidence="2">Uncharacterized protein</fullName>
    </submittedName>
</protein>
<accession>A0A8T2PCN9</accession>
<sequence>MKEHGQWAELEGHDYVMDLISDLELMTDFPKQKSYFIISSEDPSRTRPNATISLFGSGFDSDEDSPLAHAMRHPAMPSSSLPDSDGYYSHVEADSFGEGPTQKGMDRYLDSLFDPVLSYGNGQSNPASDGAIKLPNYRNSHNAEIWRFHNDRKAGLVF</sequence>
<gene>
    <name evidence="2" type="ORF">JZ751_026143</name>
</gene>
<organism evidence="2 3">
    <name type="scientific">Albula glossodonta</name>
    <name type="common">roundjaw bonefish</name>
    <dbReference type="NCBI Taxonomy" id="121402"/>
    <lineage>
        <taxon>Eukaryota</taxon>
        <taxon>Metazoa</taxon>
        <taxon>Chordata</taxon>
        <taxon>Craniata</taxon>
        <taxon>Vertebrata</taxon>
        <taxon>Euteleostomi</taxon>
        <taxon>Actinopterygii</taxon>
        <taxon>Neopterygii</taxon>
        <taxon>Teleostei</taxon>
        <taxon>Albuliformes</taxon>
        <taxon>Albulidae</taxon>
        <taxon>Albula</taxon>
    </lineage>
</organism>
<proteinExistence type="predicted"/>
<dbReference type="OrthoDB" id="8182952at2759"/>
<keyword evidence="3" id="KW-1185">Reference proteome</keyword>
<dbReference type="AlphaFoldDB" id="A0A8T2PCN9"/>
<reference evidence="2" key="1">
    <citation type="thesis" date="2021" institute="BYU ScholarsArchive" country="Provo, UT, USA">
        <title>Applications of and Algorithms for Genome Assembly and Genomic Analyses with an Emphasis on Marine Teleosts.</title>
        <authorList>
            <person name="Pickett B.D."/>
        </authorList>
    </citation>
    <scope>NUCLEOTIDE SEQUENCE</scope>
    <source>
        <strain evidence="2">HI-2016</strain>
    </source>
</reference>
<dbReference type="InterPro" id="IPR051567">
    <property type="entry name" value="Unconventional_Myosin_ATPase"/>
</dbReference>
<name>A0A8T2PCN9_9TELE</name>
<dbReference type="Proteomes" id="UP000824540">
    <property type="component" value="Unassembled WGS sequence"/>
</dbReference>
<comment type="caution">
    <text evidence="2">The sequence shown here is derived from an EMBL/GenBank/DDBJ whole genome shotgun (WGS) entry which is preliminary data.</text>
</comment>
<evidence type="ECO:0000313" key="3">
    <source>
        <dbReference type="Proteomes" id="UP000824540"/>
    </source>
</evidence>
<evidence type="ECO:0000313" key="2">
    <source>
        <dbReference type="EMBL" id="KAG9349790.1"/>
    </source>
</evidence>
<feature type="region of interest" description="Disordered" evidence="1">
    <location>
        <begin position="66"/>
        <end position="101"/>
    </location>
</feature>